<keyword evidence="1" id="KW-1133">Transmembrane helix</keyword>
<dbReference type="OrthoDB" id="3787642at2"/>
<gene>
    <name evidence="2" type="ORF">FBY41_3175</name>
</gene>
<keyword evidence="3" id="KW-1185">Reference proteome</keyword>
<accession>A0A543HHN6</accession>
<feature type="transmembrane region" description="Helical" evidence="1">
    <location>
        <begin position="38"/>
        <end position="60"/>
    </location>
</feature>
<sequence>MNATTAQNAAAAYAALPHKVCPVAPPGAQVYADQLMGYVLWGVGILFTLGIVVGIGAVVGGRIFGMPHASKAGVVGLAMVFVAVIGYLILPGIVSAMTGNGCV</sequence>
<dbReference type="RefSeq" id="WP_141845253.1">
    <property type="nucleotide sequence ID" value="NZ_VFPM01000003.1"/>
</dbReference>
<keyword evidence="1" id="KW-0472">Membrane</keyword>
<evidence type="ECO:0000313" key="2">
    <source>
        <dbReference type="EMBL" id="TQM57840.1"/>
    </source>
</evidence>
<evidence type="ECO:0000313" key="3">
    <source>
        <dbReference type="Proteomes" id="UP000316747"/>
    </source>
</evidence>
<organism evidence="2 3">
    <name type="scientific">Humibacillus xanthopallidus</name>
    <dbReference type="NCBI Taxonomy" id="412689"/>
    <lineage>
        <taxon>Bacteria</taxon>
        <taxon>Bacillati</taxon>
        <taxon>Actinomycetota</taxon>
        <taxon>Actinomycetes</taxon>
        <taxon>Micrococcales</taxon>
        <taxon>Intrasporangiaceae</taxon>
        <taxon>Humibacillus</taxon>
    </lineage>
</organism>
<dbReference type="AlphaFoldDB" id="A0A543HHN6"/>
<proteinExistence type="predicted"/>
<evidence type="ECO:0000256" key="1">
    <source>
        <dbReference type="SAM" id="Phobius"/>
    </source>
</evidence>
<name>A0A543HHN6_9MICO</name>
<reference evidence="2 3" key="1">
    <citation type="submission" date="2019-06" db="EMBL/GenBank/DDBJ databases">
        <title>Genome sequencing of plant associated microbes to promote plant fitness in Sorghum bicolor and Oryza sativa.</title>
        <authorList>
            <person name="Coleman-Derr D."/>
        </authorList>
    </citation>
    <scope>NUCLEOTIDE SEQUENCE [LARGE SCALE GENOMIC DNA]</scope>
    <source>
        <strain evidence="2 3">KV-663</strain>
    </source>
</reference>
<keyword evidence="1" id="KW-0812">Transmembrane</keyword>
<protein>
    <submittedName>
        <fullName evidence="2">Uncharacterized protein</fullName>
    </submittedName>
</protein>
<dbReference type="Proteomes" id="UP000316747">
    <property type="component" value="Unassembled WGS sequence"/>
</dbReference>
<feature type="transmembrane region" description="Helical" evidence="1">
    <location>
        <begin position="72"/>
        <end position="90"/>
    </location>
</feature>
<dbReference type="EMBL" id="VFPM01000003">
    <property type="protein sequence ID" value="TQM57840.1"/>
    <property type="molecule type" value="Genomic_DNA"/>
</dbReference>
<comment type="caution">
    <text evidence="2">The sequence shown here is derived from an EMBL/GenBank/DDBJ whole genome shotgun (WGS) entry which is preliminary data.</text>
</comment>